<feature type="domain" description="SpoVT-AbrB" evidence="1">
    <location>
        <begin position="4"/>
        <end position="50"/>
    </location>
</feature>
<evidence type="ECO:0000313" key="2">
    <source>
        <dbReference type="EMBL" id="MBD2778344.1"/>
    </source>
</evidence>
<name>A0A8J6XL70_9CYAN</name>
<dbReference type="InterPro" id="IPR007159">
    <property type="entry name" value="SpoVT-AbrB_dom"/>
</dbReference>
<evidence type="ECO:0000259" key="1">
    <source>
        <dbReference type="SMART" id="SM00966"/>
    </source>
</evidence>
<accession>A0A8J6XL70</accession>
<dbReference type="EMBL" id="JACXAE010000126">
    <property type="protein sequence ID" value="MBD2778344.1"/>
    <property type="molecule type" value="Genomic_DNA"/>
</dbReference>
<dbReference type="Proteomes" id="UP000629098">
    <property type="component" value="Unassembled WGS sequence"/>
</dbReference>
<keyword evidence="3" id="KW-1185">Reference proteome</keyword>
<dbReference type="Pfam" id="PF04014">
    <property type="entry name" value="MazE_antitoxin"/>
    <property type="match status" value="1"/>
</dbReference>
<comment type="caution">
    <text evidence="2">The sequence shown here is derived from an EMBL/GenBank/DDBJ whole genome shotgun (WGS) entry which is preliminary data.</text>
</comment>
<dbReference type="SUPFAM" id="SSF89447">
    <property type="entry name" value="AbrB/MazE/MraZ-like"/>
    <property type="match status" value="1"/>
</dbReference>
<dbReference type="RefSeq" id="WP_190837907.1">
    <property type="nucleotide sequence ID" value="NZ_CAWPPI010000126.1"/>
</dbReference>
<dbReference type="SMART" id="SM00966">
    <property type="entry name" value="SpoVT_AbrB"/>
    <property type="match status" value="1"/>
</dbReference>
<dbReference type="Gene3D" id="2.10.260.10">
    <property type="match status" value="1"/>
</dbReference>
<organism evidence="2 3">
    <name type="scientific">Iningainema tapete BLCC-T55</name>
    <dbReference type="NCBI Taxonomy" id="2748662"/>
    <lineage>
        <taxon>Bacteria</taxon>
        <taxon>Bacillati</taxon>
        <taxon>Cyanobacteriota</taxon>
        <taxon>Cyanophyceae</taxon>
        <taxon>Nostocales</taxon>
        <taxon>Scytonemataceae</taxon>
        <taxon>Iningainema tapete</taxon>
    </lineage>
</organism>
<reference evidence="2" key="1">
    <citation type="submission" date="2020-09" db="EMBL/GenBank/DDBJ databases">
        <title>Iningainema tapete sp. nov. (Scytonemataceae, Cyanobacteria) from greenhouses in central Florida (USA) produces two types of nodularin with biosynthetic potential for microcystin-LR and anabaenopeptins.</title>
        <authorList>
            <person name="Berthold D.E."/>
            <person name="Lefler F.W."/>
            <person name="Huang I.-S."/>
            <person name="Abdulla H."/>
            <person name="Zimba P.V."/>
            <person name="Laughinghouse H.D. IV."/>
        </authorList>
    </citation>
    <scope>NUCLEOTIDE SEQUENCE</scope>
    <source>
        <strain evidence="2">BLCCT55</strain>
    </source>
</reference>
<protein>
    <submittedName>
        <fullName evidence="2">Type II toxin-antitoxin system PrlF family antitoxin</fullName>
    </submittedName>
</protein>
<sequence length="81" mass="9075">MPTATITTKGQTTIPKEIRDYLQINPGDQIDFIIEEDGRVIVQPATIKVQELKGILHREGMKSISVEEMNAAVRKRAAKNE</sequence>
<proteinExistence type="predicted"/>
<dbReference type="AlphaFoldDB" id="A0A8J6XL70"/>
<dbReference type="NCBIfam" id="TIGR01439">
    <property type="entry name" value="lp_hng_hel_AbrB"/>
    <property type="match status" value="1"/>
</dbReference>
<gene>
    <name evidence="2" type="ORF">ICL16_41470</name>
</gene>
<dbReference type="GO" id="GO:0003677">
    <property type="term" value="F:DNA binding"/>
    <property type="evidence" value="ECO:0007669"/>
    <property type="project" value="InterPro"/>
</dbReference>
<dbReference type="InterPro" id="IPR037914">
    <property type="entry name" value="SpoVT-AbrB_sf"/>
</dbReference>
<evidence type="ECO:0000313" key="3">
    <source>
        <dbReference type="Proteomes" id="UP000629098"/>
    </source>
</evidence>